<dbReference type="GO" id="GO:0043338">
    <property type="term" value="F:CDP-2,3-bis-(O-geranylgeranyl)-sn-glycerol synthase activity"/>
    <property type="evidence" value="ECO:0007669"/>
    <property type="project" value="UniProtKB-EC"/>
</dbReference>
<feature type="transmembrane region" description="Helical" evidence="1">
    <location>
        <begin position="113"/>
        <end position="130"/>
    </location>
</feature>
<proteinExistence type="predicted"/>
<accession>A0A8J7YR36</accession>
<keyword evidence="1" id="KW-0812">Transmembrane</keyword>
<dbReference type="NCBIfam" id="NF003114">
    <property type="entry name" value="PRK04032.1"/>
    <property type="match status" value="1"/>
</dbReference>
<feature type="transmembrane region" description="Helical" evidence="1">
    <location>
        <begin position="71"/>
        <end position="93"/>
    </location>
</feature>
<keyword evidence="3" id="KW-0548">Nucleotidyltransferase</keyword>
<feature type="transmembrane region" description="Helical" evidence="1">
    <location>
        <begin position="34"/>
        <end position="59"/>
    </location>
</feature>
<evidence type="ECO:0000313" key="3">
    <source>
        <dbReference type="EMBL" id="MBX8643651.1"/>
    </source>
</evidence>
<evidence type="ECO:0000256" key="1">
    <source>
        <dbReference type="SAM" id="Phobius"/>
    </source>
</evidence>
<name>A0A8J7YR36_9ARCH</name>
<keyword evidence="1" id="KW-0472">Membrane</keyword>
<reference evidence="3" key="1">
    <citation type="submission" date="2021-05" db="EMBL/GenBank/DDBJ databases">
        <title>Genomic insights into ecological role and evolution of a novel Thermoplasmata order Candidatus Sysuiplasmatales.</title>
        <authorList>
            <person name="Yuan Y."/>
        </authorList>
    </citation>
    <scope>NUCLEOTIDE SEQUENCE</scope>
    <source>
        <strain evidence="3">TUT19-bin139</strain>
        <strain evidence="2">YP2-bin.285</strain>
    </source>
</reference>
<gene>
    <name evidence="2" type="ORF">J9259_02195</name>
    <name evidence="3" type="ORF">KIY12_02840</name>
</gene>
<comment type="caution">
    <text evidence="3">The sequence shown here is derived from an EMBL/GenBank/DDBJ whole genome shotgun (WGS) entry which is preliminary data.</text>
</comment>
<keyword evidence="3" id="KW-0808">Transferase</keyword>
<dbReference type="Proteomes" id="UP000750197">
    <property type="component" value="Unassembled WGS sequence"/>
</dbReference>
<dbReference type="EC" id="2.7.7.67" evidence="3"/>
<dbReference type="InterPro" id="IPR032690">
    <property type="entry name" value="CarS"/>
</dbReference>
<dbReference type="AlphaFoldDB" id="A0A8J7YR36"/>
<feature type="transmembrane region" description="Helical" evidence="1">
    <location>
        <begin position="136"/>
        <end position="156"/>
    </location>
</feature>
<dbReference type="Pfam" id="PF01864">
    <property type="entry name" value="CarS-like"/>
    <property type="match status" value="1"/>
</dbReference>
<dbReference type="EMBL" id="JAGVSJ010000003">
    <property type="protein sequence ID" value="MBX8631322.1"/>
    <property type="molecule type" value="Genomic_DNA"/>
</dbReference>
<organism evidence="3 4">
    <name type="scientific">Candidatus Sysuiplasma superficiale</name>
    <dbReference type="NCBI Taxonomy" id="2823368"/>
    <lineage>
        <taxon>Archaea</taxon>
        <taxon>Methanobacteriati</taxon>
        <taxon>Thermoplasmatota</taxon>
        <taxon>Thermoplasmata</taxon>
        <taxon>Candidatus Sysuiplasmatales</taxon>
        <taxon>Candidatus Sysuiplasmataceae</taxon>
        <taxon>Candidatus Sysuiplasma</taxon>
    </lineage>
</organism>
<keyword evidence="1" id="KW-1133">Transmembrane helix</keyword>
<sequence length="170" mass="18149">MLPNTGAAIFGGGMPVDFGRMWKSRRILGDGKTWRGLAVGIMSGVLLGYAESIIGTLFASPASVVYIPSATILPVLLALSAGSMFGDMGGAFVKRRMGLEKGAHVPVLDQYDFAAGAFLLSLIVAPSYVFRFLLTGYAPVGFAVALAMIYPLHRLINYIGYRQGLKSVPW</sequence>
<dbReference type="PANTHER" id="PTHR39650">
    <property type="entry name" value="CDP-ARCHAEOL SYNTHASE"/>
    <property type="match status" value="1"/>
</dbReference>
<evidence type="ECO:0000313" key="2">
    <source>
        <dbReference type="EMBL" id="MBX8631322.1"/>
    </source>
</evidence>
<dbReference type="PANTHER" id="PTHR39650:SF1">
    <property type="entry name" value="CDP-ARCHAEOL SYNTHASE"/>
    <property type="match status" value="1"/>
</dbReference>
<dbReference type="EMBL" id="JAHEAC010000015">
    <property type="protein sequence ID" value="MBX8643651.1"/>
    <property type="molecule type" value="Genomic_DNA"/>
</dbReference>
<dbReference type="Proteomes" id="UP000716004">
    <property type="component" value="Unassembled WGS sequence"/>
</dbReference>
<protein>
    <submittedName>
        <fullName evidence="3">CDP-2,3-bis-(O-geranylgeranyl)-sn-glycerol synthase</fullName>
        <ecNumber evidence="3">2.7.7.67</ecNumber>
    </submittedName>
</protein>
<evidence type="ECO:0000313" key="4">
    <source>
        <dbReference type="Proteomes" id="UP000750197"/>
    </source>
</evidence>